<feature type="domain" description="RecF/RecN/SMC N-terminal" evidence="9">
    <location>
        <begin position="99"/>
        <end position="364"/>
    </location>
</feature>
<dbReference type="FunFam" id="3.40.50.300:FF:000901">
    <property type="entry name" value="Chromosome partition protein Smc"/>
    <property type="match status" value="1"/>
</dbReference>
<comment type="subcellular location">
    <subcellularLocation>
        <location evidence="1">Cytoplasm</location>
    </subcellularLocation>
</comment>
<evidence type="ECO:0000256" key="2">
    <source>
        <dbReference type="ARBA" id="ARBA00022490"/>
    </source>
</evidence>
<dbReference type="GO" id="GO:0005737">
    <property type="term" value="C:cytoplasm"/>
    <property type="evidence" value="ECO:0007669"/>
    <property type="project" value="UniProtKB-SubCell"/>
</dbReference>
<sequence length="387" mass="44613">MYRLSDIKAELFSIKKEKEHFLASLEREKNSYDRFGIEIENKERDRDMNKERSASFLETSESLKEKNKEFSSFLEGIVDETVGKKSHKDSLSRVIQSLENTLKLKSDKLETLRNNSRDLELKKQELDYTVRSIVERMIEAYKTDVLLAEINFDEPFNRDETEKEIALMKSKLGDMGEVSLGAVEEHKELQERYNFLSKQKEDIVKSREDIMKAITDINRTTRKMFSETFEAIKQEFDVYFKMLFNGGKADLILEDENDILESGIEIVVRPPGKTLQSIMLLSGGEKAMTAIALIFAIFKVNPSPFCILDEIDAPLDESNVVRFCKVLKEFLKLSQFVIVTHNRMTIQLADILYGITMEEKGVSKIVSVKFNDEFAETLTNQTVPATK</sequence>
<dbReference type="GO" id="GO:0005524">
    <property type="term" value="F:ATP binding"/>
    <property type="evidence" value="ECO:0007669"/>
    <property type="project" value="UniProtKB-KW"/>
</dbReference>
<evidence type="ECO:0000313" key="11">
    <source>
        <dbReference type="Proteomes" id="UP000033428"/>
    </source>
</evidence>
<dbReference type="SUPFAM" id="SSF52540">
    <property type="entry name" value="P-loop containing nucleoside triphosphate hydrolases"/>
    <property type="match status" value="1"/>
</dbReference>
<evidence type="ECO:0000259" key="9">
    <source>
        <dbReference type="Pfam" id="PF02463"/>
    </source>
</evidence>
<dbReference type="PANTHER" id="PTHR42963:SF1">
    <property type="entry name" value="DUF4476 DOMAIN-CONTAINING PROTEIN"/>
    <property type="match status" value="1"/>
</dbReference>
<evidence type="ECO:0000256" key="4">
    <source>
        <dbReference type="ARBA" id="ARBA00022840"/>
    </source>
</evidence>
<dbReference type="GO" id="GO:0003677">
    <property type="term" value="F:DNA binding"/>
    <property type="evidence" value="ECO:0007669"/>
    <property type="project" value="UniProtKB-KW"/>
</dbReference>
<keyword evidence="5 8" id="KW-0175">Coiled coil</keyword>
<dbReference type="InterPro" id="IPR050308">
    <property type="entry name" value="MukB/SMC"/>
</dbReference>
<evidence type="ECO:0000256" key="6">
    <source>
        <dbReference type="ARBA" id="ARBA00023067"/>
    </source>
</evidence>
<dbReference type="Gene3D" id="3.40.50.300">
    <property type="entry name" value="P-loop containing nucleotide triphosphate hydrolases"/>
    <property type="match status" value="1"/>
</dbReference>
<dbReference type="EMBL" id="JYNY01000127">
    <property type="protein sequence ID" value="KJJ85533.1"/>
    <property type="molecule type" value="Genomic_DNA"/>
</dbReference>
<evidence type="ECO:0000256" key="7">
    <source>
        <dbReference type="ARBA" id="ARBA00023125"/>
    </source>
</evidence>
<name>A0A0F0CQB5_9BACT</name>
<dbReference type="InterPro" id="IPR027417">
    <property type="entry name" value="P-loop_NTPase"/>
</dbReference>
<keyword evidence="7" id="KW-0238">DNA-binding</keyword>
<evidence type="ECO:0000256" key="1">
    <source>
        <dbReference type="ARBA" id="ARBA00004496"/>
    </source>
</evidence>
<organism evidence="10 11">
    <name type="scientific">Candidatus Omnitrophus magneticus</name>
    <dbReference type="NCBI Taxonomy" id="1609969"/>
    <lineage>
        <taxon>Bacteria</taxon>
        <taxon>Pseudomonadati</taxon>
        <taxon>Candidatus Omnitrophota</taxon>
        <taxon>Candidatus Omnitrophus</taxon>
    </lineage>
</organism>
<keyword evidence="3" id="KW-0547">Nucleotide-binding</keyword>
<dbReference type="PATRIC" id="fig|1609969.3.peg.661"/>
<keyword evidence="6" id="KW-0226">DNA condensation</keyword>
<evidence type="ECO:0000313" key="10">
    <source>
        <dbReference type="EMBL" id="KJJ85533.1"/>
    </source>
</evidence>
<dbReference type="GO" id="GO:0030261">
    <property type="term" value="P:chromosome condensation"/>
    <property type="evidence" value="ECO:0007669"/>
    <property type="project" value="UniProtKB-KW"/>
</dbReference>
<evidence type="ECO:0000256" key="5">
    <source>
        <dbReference type="ARBA" id="ARBA00023054"/>
    </source>
</evidence>
<feature type="coiled-coil region" evidence="8">
    <location>
        <begin position="88"/>
        <end position="129"/>
    </location>
</feature>
<evidence type="ECO:0000256" key="3">
    <source>
        <dbReference type="ARBA" id="ARBA00022741"/>
    </source>
</evidence>
<dbReference type="Proteomes" id="UP000033428">
    <property type="component" value="Unassembled WGS sequence"/>
</dbReference>
<dbReference type="Pfam" id="PF02463">
    <property type="entry name" value="SMC_N"/>
    <property type="match status" value="1"/>
</dbReference>
<proteinExistence type="predicted"/>
<gene>
    <name evidence="10" type="ORF">OMAG_000601</name>
</gene>
<dbReference type="InterPro" id="IPR003395">
    <property type="entry name" value="RecF/RecN/SMC_N"/>
</dbReference>
<reference evidence="10 11" key="1">
    <citation type="submission" date="2015-02" db="EMBL/GenBank/DDBJ databases">
        <title>Single-cell genomics of uncultivated deep-branching MTB reveals a conserved set of magnetosome genes.</title>
        <authorList>
            <person name="Kolinko S."/>
            <person name="Richter M."/>
            <person name="Glockner F.O."/>
            <person name="Brachmann A."/>
            <person name="Schuler D."/>
        </authorList>
    </citation>
    <scope>NUCLEOTIDE SEQUENCE [LARGE SCALE GENOMIC DNA]</scope>
    <source>
        <strain evidence="10">SKK-01</strain>
    </source>
</reference>
<keyword evidence="4" id="KW-0067">ATP-binding</keyword>
<comment type="caution">
    <text evidence="10">The sequence shown here is derived from an EMBL/GenBank/DDBJ whole genome shotgun (WGS) entry which is preliminary data.</text>
</comment>
<dbReference type="CDD" id="cd03278">
    <property type="entry name" value="ABC_SMC_barmotin"/>
    <property type="match status" value="1"/>
</dbReference>
<keyword evidence="2" id="KW-0963">Cytoplasm</keyword>
<keyword evidence="11" id="KW-1185">Reference proteome</keyword>
<protein>
    <submittedName>
        <fullName evidence="10">Chromosome segregation protein SMC</fullName>
    </submittedName>
</protein>
<dbReference type="AlphaFoldDB" id="A0A0F0CQB5"/>
<dbReference type="PANTHER" id="PTHR42963">
    <property type="entry name" value="CHROMOSOME PARTITION PROTEIN MUKB"/>
    <property type="match status" value="1"/>
</dbReference>
<evidence type="ECO:0000256" key="8">
    <source>
        <dbReference type="SAM" id="Coils"/>
    </source>
</evidence>
<accession>A0A0F0CQB5</accession>